<reference evidence="3 4" key="1">
    <citation type="submission" date="2019-12" db="EMBL/GenBank/DDBJ databases">
        <authorList>
            <person name="Alioto T."/>
            <person name="Alioto T."/>
            <person name="Gomez Garrido J."/>
        </authorList>
    </citation>
    <scope>NUCLEOTIDE SEQUENCE [LARGE SCALE GENOMIC DNA]</scope>
</reference>
<evidence type="ECO:0000313" key="3">
    <source>
        <dbReference type="EMBL" id="CAA3021991.1"/>
    </source>
</evidence>
<feature type="compositionally biased region" description="Polar residues" evidence="1">
    <location>
        <begin position="150"/>
        <end position="159"/>
    </location>
</feature>
<feature type="compositionally biased region" description="Basic and acidic residues" evidence="1">
    <location>
        <begin position="179"/>
        <end position="189"/>
    </location>
</feature>
<gene>
    <name evidence="3" type="ORF">OLEA9_A063817</name>
</gene>
<dbReference type="Gramene" id="OE9A063817T2">
    <property type="protein sequence ID" value="OE9A063817C2"/>
    <property type="gene ID" value="OE9A063817"/>
</dbReference>
<proteinExistence type="predicted"/>
<organism evidence="3 4">
    <name type="scientific">Olea europaea subsp. europaea</name>
    <dbReference type="NCBI Taxonomy" id="158383"/>
    <lineage>
        <taxon>Eukaryota</taxon>
        <taxon>Viridiplantae</taxon>
        <taxon>Streptophyta</taxon>
        <taxon>Embryophyta</taxon>
        <taxon>Tracheophyta</taxon>
        <taxon>Spermatophyta</taxon>
        <taxon>Magnoliopsida</taxon>
        <taxon>eudicotyledons</taxon>
        <taxon>Gunneridae</taxon>
        <taxon>Pentapetalae</taxon>
        <taxon>asterids</taxon>
        <taxon>lamiids</taxon>
        <taxon>Lamiales</taxon>
        <taxon>Oleaceae</taxon>
        <taxon>Oleeae</taxon>
        <taxon>Olea</taxon>
    </lineage>
</organism>
<name>A0A8S0UT66_OLEEU</name>
<sequence length="230" mass="26188">MNYRLGGQNQRPRGLKVKRGSQYALILAIFIWFLYWINCSHDETEHYARSFQRKLGEEHDAVILGCKVNVGWLTGRGDPESVNANFMTKSENNEASARAHELTKIPREKDKNKIFYLERQGSSLIDERDDRKNFERLKEISSYKGHHKSSLQSALADSQKVSETDVKKIENGGGISGTETKEKDEHEFALEVEGENVTSDQQHETENGVHGFDDENGVPQDFNDVTQSQV</sequence>
<evidence type="ECO:0000256" key="2">
    <source>
        <dbReference type="SAM" id="Phobius"/>
    </source>
</evidence>
<keyword evidence="2" id="KW-1133">Transmembrane helix</keyword>
<comment type="caution">
    <text evidence="3">The sequence shown here is derived from an EMBL/GenBank/DDBJ whole genome shotgun (WGS) entry which is preliminary data.</text>
</comment>
<dbReference type="Gramene" id="OE9A063817T1">
    <property type="protein sequence ID" value="OE9A063817C1"/>
    <property type="gene ID" value="OE9A063817"/>
</dbReference>
<dbReference type="OrthoDB" id="1928179at2759"/>
<dbReference type="AlphaFoldDB" id="A0A8S0UT66"/>
<keyword evidence="2" id="KW-0812">Transmembrane</keyword>
<evidence type="ECO:0000256" key="1">
    <source>
        <dbReference type="SAM" id="MobiDB-lite"/>
    </source>
</evidence>
<feature type="compositionally biased region" description="Basic and acidic residues" evidence="1">
    <location>
        <begin position="201"/>
        <end position="213"/>
    </location>
</feature>
<dbReference type="EMBL" id="CACTIH010009062">
    <property type="protein sequence ID" value="CAA3021991.1"/>
    <property type="molecule type" value="Genomic_DNA"/>
</dbReference>
<evidence type="ECO:0000313" key="4">
    <source>
        <dbReference type="Proteomes" id="UP000594638"/>
    </source>
</evidence>
<feature type="transmembrane region" description="Helical" evidence="2">
    <location>
        <begin position="20"/>
        <end position="37"/>
    </location>
</feature>
<accession>A0A8S0UT66</accession>
<keyword evidence="4" id="KW-1185">Reference proteome</keyword>
<dbReference type="Proteomes" id="UP000594638">
    <property type="component" value="Unassembled WGS sequence"/>
</dbReference>
<keyword evidence="2" id="KW-0472">Membrane</keyword>
<feature type="compositionally biased region" description="Basic and acidic residues" evidence="1">
    <location>
        <begin position="160"/>
        <end position="170"/>
    </location>
</feature>
<feature type="region of interest" description="Disordered" evidence="1">
    <location>
        <begin position="145"/>
        <end position="230"/>
    </location>
</feature>
<protein>
    <submittedName>
        <fullName evidence="3">Uncharacterized protein</fullName>
    </submittedName>
</protein>